<dbReference type="STRING" id="1147123.SAMN05443428_10234"/>
<dbReference type="AlphaFoldDB" id="A0A1T4WJM2"/>
<keyword evidence="5" id="KW-1185">Reference proteome</keyword>
<dbReference type="PANTHER" id="PTHR22789:SF0">
    <property type="entry name" value="3-OXO-TETRONATE 4-PHOSPHATE DECARBOXYLASE-RELATED"/>
    <property type="match status" value="1"/>
</dbReference>
<dbReference type="Proteomes" id="UP000190105">
    <property type="component" value="Unassembled WGS sequence"/>
</dbReference>
<proteinExistence type="predicted"/>
<dbReference type="SUPFAM" id="SSF53639">
    <property type="entry name" value="AraD/HMP-PK domain-like"/>
    <property type="match status" value="1"/>
</dbReference>
<keyword evidence="1" id="KW-0479">Metal-binding</keyword>
<dbReference type="RefSeq" id="WP_078695340.1">
    <property type="nucleotide sequence ID" value="NZ_FUYH01000002.1"/>
</dbReference>
<accession>A0A1T4WJM2</accession>
<dbReference type="PANTHER" id="PTHR22789">
    <property type="entry name" value="FUCULOSE PHOSPHATE ALDOLASE"/>
    <property type="match status" value="1"/>
</dbReference>
<dbReference type="GO" id="GO:0016832">
    <property type="term" value="F:aldehyde-lyase activity"/>
    <property type="evidence" value="ECO:0007669"/>
    <property type="project" value="TreeGrafter"/>
</dbReference>
<dbReference type="GO" id="GO:0005829">
    <property type="term" value="C:cytosol"/>
    <property type="evidence" value="ECO:0007669"/>
    <property type="project" value="TreeGrafter"/>
</dbReference>
<dbReference type="OrthoDB" id="9794581at2"/>
<keyword evidence="2" id="KW-0456">Lyase</keyword>
<dbReference type="InterPro" id="IPR036409">
    <property type="entry name" value="Aldolase_II/adducin_N_sf"/>
</dbReference>
<dbReference type="GO" id="GO:0019323">
    <property type="term" value="P:pentose catabolic process"/>
    <property type="evidence" value="ECO:0007669"/>
    <property type="project" value="TreeGrafter"/>
</dbReference>
<evidence type="ECO:0000313" key="5">
    <source>
        <dbReference type="Proteomes" id="UP000190105"/>
    </source>
</evidence>
<dbReference type="SMART" id="SM01007">
    <property type="entry name" value="Aldolase_II"/>
    <property type="match status" value="1"/>
</dbReference>
<protein>
    <submittedName>
        <fullName evidence="4">L-fuculose-phosphate aldolase</fullName>
    </submittedName>
</protein>
<sequence>MAIKYEDIRIQIVEAGKNMLKSNLVVGTWGNISVRLPDNKGFAITPSGVDYNIIEPHDIVLMDFNGNIIDGNKKPSIEYNLHSSIYAVREDVNSVVHTHSEYCTAFAIARKPIPAAAEDLVQIVGGDVRVSSYALPGTKELGEAAVAALEGRNAAILANHGCVAAAKDLKEALKAAAVVEKSAKAAIFANILGGVVELSQGDIDAMRDFYLNKYGQR</sequence>
<dbReference type="InterPro" id="IPR050197">
    <property type="entry name" value="Aldolase_class_II_sugar_metab"/>
</dbReference>
<evidence type="ECO:0000313" key="4">
    <source>
        <dbReference type="EMBL" id="SKA77534.1"/>
    </source>
</evidence>
<dbReference type="InterPro" id="IPR001303">
    <property type="entry name" value="Aldolase_II/adducin_N"/>
</dbReference>
<dbReference type="Pfam" id="PF00596">
    <property type="entry name" value="Aldolase_II"/>
    <property type="match status" value="1"/>
</dbReference>
<dbReference type="Gene3D" id="3.40.225.10">
    <property type="entry name" value="Class II aldolase/adducin N-terminal domain"/>
    <property type="match status" value="1"/>
</dbReference>
<dbReference type="EMBL" id="FUYH01000002">
    <property type="protein sequence ID" value="SKA77534.1"/>
    <property type="molecule type" value="Genomic_DNA"/>
</dbReference>
<gene>
    <name evidence="4" type="ORF">SAMN05443428_10234</name>
</gene>
<reference evidence="5" key="1">
    <citation type="submission" date="2017-02" db="EMBL/GenBank/DDBJ databases">
        <authorList>
            <person name="Varghese N."/>
            <person name="Submissions S."/>
        </authorList>
    </citation>
    <scope>NUCLEOTIDE SEQUENCE [LARGE SCALE GENOMIC DNA]</scope>
    <source>
        <strain evidence="5">USBA 833</strain>
    </source>
</reference>
<organism evidence="4 5">
    <name type="scientific">Caloramator quimbayensis</name>
    <dbReference type="NCBI Taxonomy" id="1147123"/>
    <lineage>
        <taxon>Bacteria</taxon>
        <taxon>Bacillati</taxon>
        <taxon>Bacillota</taxon>
        <taxon>Clostridia</taxon>
        <taxon>Eubacteriales</taxon>
        <taxon>Clostridiaceae</taxon>
        <taxon>Caloramator</taxon>
    </lineage>
</organism>
<evidence type="ECO:0000256" key="2">
    <source>
        <dbReference type="ARBA" id="ARBA00023239"/>
    </source>
</evidence>
<name>A0A1T4WJM2_9CLOT</name>
<evidence type="ECO:0000256" key="1">
    <source>
        <dbReference type="ARBA" id="ARBA00022723"/>
    </source>
</evidence>
<dbReference type="GO" id="GO:0046872">
    <property type="term" value="F:metal ion binding"/>
    <property type="evidence" value="ECO:0007669"/>
    <property type="project" value="UniProtKB-KW"/>
</dbReference>
<evidence type="ECO:0000259" key="3">
    <source>
        <dbReference type="SMART" id="SM01007"/>
    </source>
</evidence>
<feature type="domain" description="Class II aldolase/adducin N-terminal" evidence="3">
    <location>
        <begin position="10"/>
        <end position="187"/>
    </location>
</feature>